<comment type="cofactor">
    <cofactor evidence="1">
        <name>pyridoxal 5'-phosphate</name>
        <dbReference type="ChEBI" id="CHEBI:597326"/>
    </cofactor>
</comment>
<dbReference type="Proteomes" id="UP000318294">
    <property type="component" value="Unassembled WGS sequence"/>
</dbReference>
<dbReference type="InterPro" id="IPR015424">
    <property type="entry name" value="PyrdxlP-dep_Trfase"/>
</dbReference>
<dbReference type="InterPro" id="IPR005814">
    <property type="entry name" value="Aminotrans_3"/>
</dbReference>
<gene>
    <name evidence="4" type="primary">hemL_2</name>
    <name evidence="4" type="ORF">Tchar_01501</name>
</gene>
<dbReference type="GO" id="GO:0008483">
    <property type="term" value="F:transaminase activity"/>
    <property type="evidence" value="ECO:0007669"/>
    <property type="project" value="InterPro"/>
</dbReference>
<dbReference type="PANTHER" id="PTHR43713">
    <property type="entry name" value="GLUTAMATE-1-SEMIALDEHYDE 2,1-AMINOMUTASE"/>
    <property type="match status" value="1"/>
</dbReference>
<evidence type="ECO:0000313" key="5">
    <source>
        <dbReference type="Proteomes" id="UP000318294"/>
    </source>
</evidence>
<keyword evidence="4" id="KW-0413">Isomerase</keyword>
<protein>
    <submittedName>
        <fullName evidence="4">Glutamate-1-semialdehyde 2,1-aminomutase</fullName>
        <ecNumber evidence="4">5.4.3.8</ecNumber>
    </submittedName>
</protein>
<dbReference type="Pfam" id="PF00202">
    <property type="entry name" value="Aminotran_3"/>
    <property type="match status" value="1"/>
</dbReference>
<dbReference type="PANTHER" id="PTHR43713:SF3">
    <property type="entry name" value="GLUTAMATE-1-SEMIALDEHYDE 2,1-AMINOMUTASE 1, CHLOROPLASTIC-RELATED"/>
    <property type="match status" value="1"/>
</dbReference>
<keyword evidence="5" id="KW-1185">Reference proteome</keyword>
<reference evidence="4 5" key="1">
    <citation type="submission" date="2019-07" db="EMBL/GenBank/DDBJ databases">
        <title>Tepidimonas charontis SPSP-6 draft genome.</title>
        <authorList>
            <person name="Da Costa M.S."/>
            <person name="Froufe H.J.C."/>
            <person name="Egas C."/>
            <person name="Albuquerque L."/>
        </authorList>
    </citation>
    <scope>NUCLEOTIDE SEQUENCE [LARGE SCALE GENOMIC DNA]</scope>
    <source>
        <strain evidence="4 5">SPSP-6</strain>
    </source>
</reference>
<evidence type="ECO:0000256" key="3">
    <source>
        <dbReference type="RuleBase" id="RU003560"/>
    </source>
</evidence>
<keyword evidence="2 3" id="KW-0663">Pyridoxal phosphate</keyword>
<dbReference type="OrthoDB" id="3398487at2"/>
<comment type="similarity">
    <text evidence="3">Belongs to the class-III pyridoxal-phosphate-dependent aminotransferase family.</text>
</comment>
<evidence type="ECO:0000256" key="2">
    <source>
        <dbReference type="ARBA" id="ARBA00022898"/>
    </source>
</evidence>
<accession>A0A554XEN6</accession>
<dbReference type="EMBL" id="VJON01000021">
    <property type="protein sequence ID" value="TSE34293.1"/>
    <property type="molecule type" value="Genomic_DNA"/>
</dbReference>
<dbReference type="EC" id="5.4.3.8" evidence="4"/>
<dbReference type="SUPFAM" id="SSF53383">
    <property type="entry name" value="PLP-dependent transferases"/>
    <property type="match status" value="1"/>
</dbReference>
<name>A0A554XEN6_9BURK</name>
<evidence type="ECO:0000313" key="4">
    <source>
        <dbReference type="EMBL" id="TSE34293.1"/>
    </source>
</evidence>
<dbReference type="InterPro" id="IPR015422">
    <property type="entry name" value="PyrdxlP-dep_Trfase_small"/>
</dbReference>
<dbReference type="InterPro" id="IPR015421">
    <property type="entry name" value="PyrdxlP-dep_Trfase_major"/>
</dbReference>
<proteinExistence type="inferred from homology"/>
<dbReference type="Gene3D" id="3.90.1150.10">
    <property type="entry name" value="Aspartate Aminotransferase, domain 1"/>
    <property type="match status" value="1"/>
</dbReference>
<dbReference type="Gene3D" id="3.40.640.10">
    <property type="entry name" value="Type I PLP-dependent aspartate aminotransferase-like (Major domain)"/>
    <property type="match status" value="1"/>
</dbReference>
<dbReference type="NCBIfam" id="NF005453">
    <property type="entry name" value="PRK07046.1"/>
    <property type="match status" value="1"/>
</dbReference>
<dbReference type="AlphaFoldDB" id="A0A554XEN6"/>
<dbReference type="GO" id="GO:0042286">
    <property type="term" value="F:glutamate-1-semialdehyde 2,1-aminomutase activity"/>
    <property type="evidence" value="ECO:0007669"/>
    <property type="project" value="UniProtKB-EC"/>
</dbReference>
<evidence type="ECO:0000256" key="1">
    <source>
        <dbReference type="ARBA" id="ARBA00001933"/>
    </source>
</evidence>
<organism evidence="4 5">
    <name type="scientific">Tepidimonas charontis</name>
    <dbReference type="NCBI Taxonomy" id="2267262"/>
    <lineage>
        <taxon>Bacteria</taxon>
        <taxon>Pseudomonadati</taxon>
        <taxon>Pseudomonadota</taxon>
        <taxon>Betaproteobacteria</taxon>
        <taxon>Burkholderiales</taxon>
        <taxon>Tepidimonas</taxon>
    </lineage>
</organism>
<dbReference type="RefSeq" id="WP_144328451.1">
    <property type="nucleotide sequence ID" value="NZ_VJON01000021.1"/>
</dbReference>
<comment type="caution">
    <text evidence="4">The sequence shown here is derived from an EMBL/GenBank/DDBJ whole genome shotgun (WGS) entry which is preliminary data.</text>
</comment>
<sequence>MRDTTAASAFPSAIDPARLHALHEDERARFRVAHPACTALAARCQAHFPFGVPLHWMRDWPSPASVFLRRAQGSHLHCADDHAHVDFCLGDTGAMFGHAPPAVVQALATQAAQGLTAMLPHERSAEVGALLAQRFGLPYWQLAMTASDANRFVLRWARAMTGRAQVLVFDGCYHGAVDDTLVDRDPTHGTTLRRPSVLGAVHDHPAYTRVVPFNDLDTLEAALRDGQVAALLAEPALTNFGLVPPAPDFWPTAQALCQRYGTLLVLDETHTLSSGVGGWARTHGVQPDLWVAGKAIAGGVPCAVYGMTAEVAARLQAVKAQAPEGHSGIGTTLSANALALAALHAALLHLHTPQTYAAMQRAADTLQTGLEERLRTRGLPWTLTRLGARMELQFMPRTPRNADDVRAHAQPALEAYLHLFMLNRGVLLTPFHGMMLCAPTTTPDDIAHFLHAFDAWLAALLD</sequence>
<dbReference type="GO" id="GO:0030170">
    <property type="term" value="F:pyridoxal phosphate binding"/>
    <property type="evidence" value="ECO:0007669"/>
    <property type="project" value="InterPro"/>
</dbReference>